<protein>
    <recommendedName>
        <fullName evidence="3">Lipoprotein</fullName>
    </recommendedName>
</protein>
<gene>
    <name evidence="1" type="ORF">D0T92_07130</name>
</gene>
<evidence type="ECO:0000313" key="2">
    <source>
        <dbReference type="Proteomes" id="UP000325713"/>
    </source>
</evidence>
<dbReference type="OrthoDB" id="8601913at2"/>
<name>A0A5J6PUU3_9NEIS</name>
<dbReference type="EMBL" id="CP031700">
    <property type="protein sequence ID" value="QEY26325.1"/>
    <property type="molecule type" value="Genomic_DNA"/>
</dbReference>
<dbReference type="Proteomes" id="UP000325713">
    <property type="component" value="Chromosome"/>
</dbReference>
<evidence type="ECO:0000313" key="1">
    <source>
        <dbReference type="EMBL" id="QEY26325.1"/>
    </source>
</evidence>
<dbReference type="AlphaFoldDB" id="A0A5J6PUU3"/>
<sequence length="216" mass="24114">MFKPVFTVSAVSAVLLLSACSDNNGASTRAFEKAINRYAEQQRICVPLMFNVQNSGITNNRVVVGAPQIRIVQRDADGKKVNKQVLDQIGVLDDEGFYQKATTETVAAPNGSGDVKVVVYELTEKGKKQIRRGRMRPLVCVGKQKVVKVNWFTEPTVSNGLTISKVSYEVKVDAEKWAEKMLEKGGRPWDHPDMSRTMTATMVKTNDGWHNIRELR</sequence>
<organism evidence="1 2">
    <name type="scientific">Neisseria zalophi</name>
    <dbReference type="NCBI Taxonomy" id="640030"/>
    <lineage>
        <taxon>Bacteria</taxon>
        <taxon>Pseudomonadati</taxon>
        <taxon>Pseudomonadota</taxon>
        <taxon>Betaproteobacteria</taxon>
        <taxon>Neisseriales</taxon>
        <taxon>Neisseriaceae</taxon>
        <taxon>Neisseria</taxon>
    </lineage>
</organism>
<keyword evidence="2" id="KW-1185">Reference proteome</keyword>
<dbReference type="PROSITE" id="PS51257">
    <property type="entry name" value="PROKAR_LIPOPROTEIN"/>
    <property type="match status" value="1"/>
</dbReference>
<evidence type="ECO:0008006" key="3">
    <source>
        <dbReference type="Google" id="ProtNLM"/>
    </source>
</evidence>
<proteinExistence type="predicted"/>
<dbReference type="KEGG" id="nzl:D0T92_07130"/>
<accession>A0A5J6PUU3</accession>
<reference evidence="1 2" key="1">
    <citation type="submission" date="2018-08" db="EMBL/GenBank/DDBJ databases">
        <title>Neisseria zalophi ATCC BAA-2455 complete genome.</title>
        <authorList>
            <person name="Veseli I.A."/>
            <person name="Buttler R."/>
            <person name="Mascarenhas dos Santos A.C."/>
            <person name="Pombert J.-F."/>
        </authorList>
    </citation>
    <scope>NUCLEOTIDE SEQUENCE [LARGE SCALE GENOMIC DNA]</scope>
    <source>
        <strain evidence="1 2">ATCC BAA-2455</strain>
    </source>
</reference>
<dbReference type="RefSeq" id="WP_151051512.1">
    <property type="nucleotide sequence ID" value="NZ_CP031700.1"/>
</dbReference>